<evidence type="ECO:0000256" key="11">
    <source>
        <dbReference type="RuleBase" id="RU004020"/>
    </source>
</evidence>
<dbReference type="Gene3D" id="2.60.120.330">
    <property type="entry name" value="B-lactam Antibiotic, Isopenicillin N Synthase, Chain"/>
    <property type="match status" value="1"/>
</dbReference>
<dbReference type="InterPro" id="IPR026992">
    <property type="entry name" value="DIOX_N"/>
</dbReference>
<dbReference type="InterPro" id="IPR000232">
    <property type="entry name" value="HSF_DNA-bd"/>
</dbReference>
<evidence type="ECO:0000256" key="10">
    <source>
        <dbReference type="ARBA" id="ARBA00023241"/>
    </source>
</evidence>
<dbReference type="OrthoDB" id="736543at2759"/>
<dbReference type="Pfam" id="PF14226">
    <property type="entry name" value="DIOX_N"/>
    <property type="match status" value="1"/>
</dbReference>
<dbReference type="InterPro" id="IPR027443">
    <property type="entry name" value="IPNS-like_sf"/>
</dbReference>
<keyword evidence="3" id="KW-0597">Phosphoprotein</keyword>
<comment type="caution">
    <text evidence="14">The sequence shown here is derived from an EMBL/GenBank/DDBJ whole genome shotgun (WGS) entry which is preliminary data.</text>
</comment>
<evidence type="ECO:0000256" key="6">
    <source>
        <dbReference type="ARBA" id="ARBA00022964"/>
    </source>
</evidence>
<dbReference type="InterPro" id="IPR050231">
    <property type="entry name" value="Iron_ascorbate_oxido_reductase"/>
</dbReference>
<dbReference type="Pfam" id="PF00447">
    <property type="entry name" value="HSF_DNA-bind"/>
    <property type="match status" value="1"/>
</dbReference>
<evidence type="ECO:0000256" key="8">
    <source>
        <dbReference type="ARBA" id="ARBA00023004"/>
    </source>
</evidence>
<comment type="similarity">
    <text evidence="11">Belongs to the HSF family.</text>
</comment>
<evidence type="ECO:0000256" key="5">
    <source>
        <dbReference type="ARBA" id="ARBA00022896"/>
    </source>
</evidence>
<keyword evidence="9" id="KW-0238">DNA-binding</keyword>
<dbReference type="GO" id="GO:0046148">
    <property type="term" value="P:pigment biosynthetic process"/>
    <property type="evidence" value="ECO:0007669"/>
    <property type="project" value="UniProtKB-ARBA"/>
</dbReference>
<evidence type="ECO:0000259" key="13">
    <source>
        <dbReference type="PROSITE" id="PS51471"/>
    </source>
</evidence>
<reference evidence="14" key="1">
    <citation type="submission" date="2021-03" db="EMBL/GenBank/DDBJ databases">
        <authorList>
            <person name="Li Z."/>
            <person name="Yang C."/>
        </authorList>
    </citation>
    <scope>NUCLEOTIDE SEQUENCE</scope>
    <source>
        <strain evidence="14">Dzin_1.0</strain>
        <tissue evidence="14">Leaf</tissue>
    </source>
</reference>
<proteinExistence type="inferred from homology"/>
<keyword evidence="8" id="KW-0408">Iron</keyword>
<dbReference type="GO" id="GO:0003700">
    <property type="term" value="F:DNA-binding transcription factor activity"/>
    <property type="evidence" value="ECO:0007669"/>
    <property type="project" value="InterPro"/>
</dbReference>
<name>A0A9D5HPT5_9LILI</name>
<dbReference type="GO" id="GO:0031418">
    <property type="term" value="F:L-ascorbic acid binding"/>
    <property type="evidence" value="ECO:0007669"/>
    <property type="project" value="UniProtKB-KW"/>
</dbReference>
<dbReference type="InterPro" id="IPR044861">
    <property type="entry name" value="IPNS-like_FE2OG_OXY"/>
</dbReference>
<keyword evidence="10" id="KW-0284">Flavonoid biosynthesis</keyword>
<sequence>MEVERVQTIAAISVLKDTIPPEFIRPDSEQPAITTFSGPVPDIPVIDLSERDLDREKVVREISKASEEWGIFQVVNHGIPEDVIKELQRVGREFFELPQEEKEKYAVKPGSIEGYGTKLQKEPEGKKAWVDYFFHNVWPPSRVNHQLWPGNPPSYREANEEYTKHLIGVVDSMLESLSEGLGLEKDALKESVGGDGLEYLLKINYYPPCPRPDLALGVVAHTDMSAITMLVPNDVPGLQVFKDGLWFDAKYVPNALIVHIGDQIEILSNGKYKSVLHRTTVNKEKVRMSWPVFCSPPQEMVIGPLKQLVSDDNPPKFKTKKYKDYAYCKLNQLPHFVRQLNTYGFRKIVPERWEFANEFFRKGEKNLLCEIHRRKTNSAGLPSAPPFSDQHFPLYQFSSYEETPRLLICTPSSIDTSLSINNSSSSNSGGGGAGAAALLEENEWLRRSNAALLSELAHMRRLYNDIIYFVQNHVKPVAPSSSSVNPHLLLSNFYSQRNGGLNSGSTTSSSSLTIAEEPSPQNNNNNNNSSNGESSSPQQPKLFGVNLKRGLETEGSLPLTLPLSPTTKPRLVLERNDLGLNLKPPSPSSV</sequence>
<keyword evidence="7" id="KW-0560">Oxidoreductase</keyword>
<accession>A0A9D5HPT5</accession>
<reference evidence="14" key="2">
    <citation type="journal article" date="2022" name="Hortic Res">
        <title>The genome of Dioscorea zingiberensis sheds light on the biosynthesis, origin and evolution of the medicinally important diosgenin saponins.</title>
        <authorList>
            <person name="Li Y."/>
            <person name="Tan C."/>
            <person name="Li Z."/>
            <person name="Guo J."/>
            <person name="Li S."/>
            <person name="Chen X."/>
            <person name="Wang C."/>
            <person name="Dai X."/>
            <person name="Yang H."/>
            <person name="Song W."/>
            <person name="Hou L."/>
            <person name="Xu J."/>
            <person name="Tong Z."/>
            <person name="Xu A."/>
            <person name="Yuan X."/>
            <person name="Wang W."/>
            <person name="Yang Q."/>
            <person name="Chen L."/>
            <person name="Sun Z."/>
            <person name="Wang K."/>
            <person name="Pan B."/>
            <person name="Chen J."/>
            <person name="Bao Y."/>
            <person name="Liu F."/>
            <person name="Qi X."/>
            <person name="Gang D.R."/>
            <person name="Wen J."/>
            <person name="Li J."/>
        </authorList>
    </citation>
    <scope>NUCLEOTIDE SEQUENCE</scope>
    <source>
        <strain evidence="14">Dzin_1.0</strain>
    </source>
</reference>
<dbReference type="GO" id="GO:0009813">
    <property type="term" value="P:flavonoid biosynthetic process"/>
    <property type="evidence" value="ECO:0007669"/>
    <property type="project" value="UniProtKB-KW"/>
</dbReference>
<dbReference type="FunFam" id="2.60.120.330:FF:000009">
    <property type="entry name" value="Flavonol synthase"/>
    <property type="match status" value="1"/>
</dbReference>
<evidence type="ECO:0000256" key="9">
    <source>
        <dbReference type="ARBA" id="ARBA00023125"/>
    </source>
</evidence>
<evidence type="ECO:0000313" key="14">
    <source>
        <dbReference type="EMBL" id="KAJ0984499.1"/>
    </source>
</evidence>
<keyword evidence="4" id="KW-0479">Metal-binding</keyword>
<dbReference type="GO" id="GO:0046872">
    <property type="term" value="F:metal ion binding"/>
    <property type="evidence" value="ECO:0007669"/>
    <property type="project" value="UniProtKB-KW"/>
</dbReference>
<keyword evidence="15" id="KW-1185">Reference proteome</keyword>
<dbReference type="EMBL" id="JAGGNH010000001">
    <property type="protein sequence ID" value="KAJ0984499.1"/>
    <property type="molecule type" value="Genomic_DNA"/>
</dbReference>
<gene>
    <name evidence="14" type="ORF">J5N97_002855</name>
</gene>
<comment type="cofactor">
    <cofactor evidence="1">
        <name>L-ascorbate</name>
        <dbReference type="ChEBI" id="CHEBI:38290"/>
    </cofactor>
</comment>
<organism evidence="14 15">
    <name type="scientific">Dioscorea zingiberensis</name>
    <dbReference type="NCBI Taxonomy" id="325984"/>
    <lineage>
        <taxon>Eukaryota</taxon>
        <taxon>Viridiplantae</taxon>
        <taxon>Streptophyta</taxon>
        <taxon>Embryophyta</taxon>
        <taxon>Tracheophyta</taxon>
        <taxon>Spermatophyta</taxon>
        <taxon>Magnoliopsida</taxon>
        <taxon>Liliopsida</taxon>
        <taxon>Dioscoreales</taxon>
        <taxon>Dioscoreaceae</taxon>
        <taxon>Dioscorea</taxon>
    </lineage>
</organism>
<dbReference type="Proteomes" id="UP001085076">
    <property type="component" value="Miscellaneous, Linkage group lg01"/>
</dbReference>
<evidence type="ECO:0000256" key="2">
    <source>
        <dbReference type="ARBA" id="ARBA00008056"/>
    </source>
</evidence>
<comment type="similarity">
    <text evidence="2">Belongs to the iron/ascorbate-dependent oxidoreductase family.</text>
</comment>
<dbReference type="InterPro" id="IPR036390">
    <property type="entry name" value="WH_DNA-bd_sf"/>
</dbReference>
<feature type="domain" description="Fe2OG dioxygenase" evidence="13">
    <location>
        <begin position="196"/>
        <end position="296"/>
    </location>
</feature>
<dbReference type="PROSITE" id="PS51471">
    <property type="entry name" value="FE2OG_OXY"/>
    <property type="match status" value="1"/>
</dbReference>
<evidence type="ECO:0000256" key="4">
    <source>
        <dbReference type="ARBA" id="ARBA00022723"/>
    </source>
</evidence>
<evidence type="ECO:0000256" key="1">
    <source>
        <dbReference type="ARBA" id="ARBA00001961"/>
    </source>
</evidence>
<dbReference type="InterPro" id="IPR005123">
    <property type="entry name" value="Oxoglu/Fe-dep_dioxygenase_dom"/>
</dbReference>
<dbReference type="SUPFAM" id="SSF51197">
    <property type="entry name" value="Clavaminate synthase-like"/>
    <property type="match status" value="1"/>
</dbReference>
<keyword evidence="5" id="KW-0847">Vitamin C</keyword>
<feature type="compositionally biased region" description="Low complexity" evidence="12">
    <location>
        <begin position="501"/>
        <end position="540"/>
    </location>
</feature>
<dbReference type="GO" id="GO:0051213">
    <property type="term" value="F:dioxygenase activity"/>
    <property type="evidence" value="ECO:0007669"/>
    <property type="project" value="UniProtKB-KW"/>
</dbReference>
<evidence type="ECO:0000313" key="15">
    <source>
        <dbReference type="Proteomes" id="UP001085076"/>
    </source>
</evidence>
<dbReference type="PANTHER" id="PTHR47990">
    <property type="entry name" value="2-OXOGLUTARATE (2OG) AND FE(II)-DEPENDENT OXYGENASE SUPERFAMILY PROTEIN-RELATED"/>
    <property type="match status" value="1"/>
</dbReference>
<evidence type="ECO:0000256" key="3">
    <source>
        <dbReference type="ARBA" id="ARBA00022553"/>
    </source>
</evidence>
<dbReference type="SMART" id="SM00415">
    <property type="entry name" value="HSF"/>
    <property type="match status" value="1"/>
</dbReference>
<keyword evidence="6" id="KW-0223">Dioxygenase</keyword>
<dbReference type="GO" id="GO:0043565">
    <property type="term" value="F:sequence-specific DNA binding"/>
    <property type="evidence" value="ECO:0007669"/>
    <property type="project" value="InterPro"/>
</dbReference>
<dbReference type="AlphaFoldDB" id="A0A9D5HPT5"/>
<dbReference type="SUPFAM" id="SSF46785">
    <property type="entry name" value="Winged helix' DNA-binding domain"/>
    <property type="match status" value="1"/>
</dbReference>
<dbReference type="Pfam" id="PF03171">
    <property type="entry name" value="2OG-FeII_Oxy"/>
    <property type="match status" value="1"/>
</dbReference>
<protein>
    <recommendedName>
        <fullName evidence="13">Fe2OG dioxygenase domain-containing protein</fullName>
    </recommendedName>
</protein>
<evidence type="ECO:0000256" key="7">
    <source>
        <dbReference type="ARBA" id="ARBA00023002"/>
    </source>
</evidence>
<evidence type="ECO:0000256" key="12">
    <source>
        <dbReference type="SAM" id="MobiDB-lite"/>
    </source>
</evidence>
<feature type="region of interest" description="Disordered" evidence="12">
    <location>
        <begin position="501"/>
        <end position="541"/>
    </location>
</feature>